<gene>
    <name evidence="2" type="primary">LOC138928623</name>
</gene>
<name>A0ABM4GH68_DROKI</name>
<organism evidence="1 2">
    <name type="scientific">Drosophila kikkawai</name>
    <name type="common">Fruit fly</name>
    <dbReference type="NCBI Taxonomy" id="30033"/>
    <lineage>
        <taxon>Eukaryota</taxon>
        <taxon>Metazoa</taxon>
        <taxon>Ecdysozoa</taxon>
        <taxon>Arthropoda</taxon>
        <taxon>Hexapoda</taxon>
        <taxon>Insecta</taxon>
        <taxon>Pterygota</taxon>
        <taxon>Neoptera</taxon>
        <taxon>Endopterygota</taxon>
        <taxon>Diptera</taxon>
        <taxon>Brachycera</taxon>
        <taxon>Muscomorpha</taxon>
        <taxon>Ephydroidea</taxon>
        <taxon>Drosophilidae</taxon>
        <taxon>Drosophila</taxon>
        <taxon>Sophophora</taxon>
    </lineage>
</organism>
<evidence type="ECO:0000313" key="1">
    <source>
        <dbReference type="Proteomes" id="UP001652661"/>
    </source>
</evidence>
<dbReference type="Proteomes" id="UP001652661">
    <property type="component" value="Chromosome 3L"/>
</dbReference>
<dbReference type="GeneID" id="138928623"/>
<protein>
    <submittedName>
        <fullName evidence="2">Uncharacterized protein</fullName>
    </submittedName>
</protein>
<keyword evidence="1" id="KW-1185">Reference proteome</keyword>
<sequence length="453" mass="52475">MVQRSAVPASRSEWIPWPLPDFLDLRRVLLLVWFRSSHLANPVPFSCRIARRWRRERCTAPPSKAALDLDALLPQLINGEQLHRVNEPRYSLSQPLLHHLYQMPLWHWLFQACRKGLHGVQVVVDGLSWLLLPLQQQVHPLVLRFVALEPVQQRPTQLAPTVQPVLLNVDPVPLQRPARQQGVEVTQNFSPRATSLALEVLQTKHESFDVVPLVLAAERDVPPVHSGVLGTASRVPVGVRPLVPELSGSAILHAPAPASAVIPRPLFRLSGPSWAAAGQLQWIRRPPWRLRWHTWRCPCRLPTGRLLASRYGSTSALGSLRRSSPRKRLLWSCFWERLLSWCFWKRLLFLLGWCPQRLLWEARPQLFSQPLTYSRLLGLAVCLRCLCQCEVHRRLDRRVYWWILKMYRLRSGIHLQQLVSCCPDRLELQQLPLVRLLWLFCCPSSRWRPRQPH</sequence>
<reference evidence="2" key="1">
    <citation type="submission" date="2025-08" db="UniProtKB">
        <authorList>
            <consortium name="RefSeq"/>
        </authorList>
    </citation>
    <scope>IDENTIFICATION</scope>
    <source>
        <strain evidence="2">14028-0561.14</strain>
        <tissue evidence="2">Whole fly</tissue>
    </source>
</reference>
<dbReference type="RefSeq" id="XP_070142061.1">
    <property type="nucleotide sequence ID" value="XM_070285960.1"/>
</dbReference>
<evidence type="ECO:0000313" key="2">
    <source>
        <dbReference type="RefSeq" id="XP_070142061.1"/>
    </source>
</evidence>
<accession>A0ABM4GH68</accession>
<proteinExistence type="predicted"/>